<feature type="signal peptide" evidence="1">
    <location>
        <begin position="1"/>
        <end position="25"/>
    </location>
</feature>
<proteinExistence type="predicted"/>
<dbReference type="Pfam" id="PF14368">
    <property type="entry name" value="LTP_2"/>
    <property type="match status" value="1"/>
</dbReference>
<dbReference type="EMBL" id="JAYMYR010000007">
    <property type="protein sequence ID" value="KAK7354492.1"/>
    <property type="molecule type" value="Genomic_DNA"/>
</dbReference>
<keyword evidence="1" id="KW-0732">Signal</keyword>
<evidence type="ECO:0000313" key="4">
    <source>
        <dbReference type="Proteomes" id="UP001374584"/>
    </source>
</evidence>
<dbReference type="SUPFAM" id="SSF47699">
    <property type="entry name" value="Bifunctional inhibitor/lipid-transfer protein/seed storage 2S albumin"/>
    <property type="match status" value="1"/>
</dbReference>
<accession>A0AAN9MHE6</accession>
<reference evidence="3 4" key="1">
    <citation type="submission" date="2024-01" db="EMBL/GenBank/DDBJ databases">
        <title>The genomes of 5 underutilized Papilionoideae crops provide insights into root nodulation and disease resistanc.</title>
        <authorList>
            <person name="Jiang F."/>
        </authorList>
    </citation>
    <scope>NUCLEOTIDE SEQUENCE [LARGE SCALE GENOMIC DNA]</scope>
    <source>
        <strain evidence="3">JINMINGXINNONG_FW02</strain>
        <tissue evidence="3">Leaves</tissue>
    </source>
</reference>
<comment type="caution">
    <text evidence="3">The sequence shown here is derived from an EMBL/GenBank/DDBJ whole genome shotgun (WGS) entry which is preliminary data.</text>
</comment>
<evidence type="ECO:0000256" key="1">
    <source>
        <dbReference type="SAM" id="SignalP"/>
    </source>
</evidence>
<feature type="domain" description="Bifunctional inhibitor/plant lipid transfer protein/seed storage helical" evidence="2">
    <location>
        <begin position="27"/>
        <end position="82"/>
    </location>
</feature>
<evidence type="ECO:0000259" key="2">
    <source>
        <dbReference type="Pfam" id="PF14368"/>
    </source>
</evidence>
<protein>
    <recommendedName>
        <fullName evidence="2">Bifunctional inhibitor/plant lipid transfer protein/seed storage helical domain-containing protein</fullName>
    </recommendedName>
</protein>
<dbReference type="Proteomes" id="UP001374584">
    <property type="component" value="Unassembled WGS sequence"/>
</dbReference>
<dbReference type="AlphaFoldDB" id="A0AAN9MHE6"/>
<feature type="chain" id="PRO_5043045298" description="Bifunctional inhibitor/plant lipid transfer protein/seed storage helical domain-containing protein" evidence="1">
    <location>
        <begin position="26"/>
        <end position="101"/>
    </location>
</feature>
<organism evidence="3 4">
    <name type="scientific">Phaseolus coccineus</name>
    <name type="common">Scarlet runner bean</name>
    <name type="synonym">Phaseolus multiflorus</name>
    <dbReference type="NCBI Taxonomy" id="3886"/>
    <lineage>
        <taxon>Eukaryota</taxon>
        <taxon>Viridiplantae</taxon>
        <taxon>Streptophyta</taxon>
        <taxon>Embryophyta</taxon>
        <taxon>Tracheophyta</taxon>
        <taxon>Spermatophyta</taxon>
        <taxon>Magnoliopsida</taxon>
        <taxon>eudicotyledons</taxon>
        <taxon>Gunneridae</taxon>
        <taxon>Pentapetalae</taxon>
        <taxon>rosids</taxon>
        <taxon>fabids</taxon>
        <taxon>Fabales</taxon>
        <taxon>Fabaceae</taxon>
        <taxon>Papilionoideae</taxon>
        <taxon>50 kb inversion clade</taxon>
        <taxon>NPAAA clade</taxon>
        <taxon>indigoferoid/millettioid clade</taxon>
        <taxon>Phaseoleae</taxon>
        <taxon>Phaseolus</taxon>
    </lineage>
</organism>
<gene>
    <name evidence="3" type="ORF">VNO80_19956</name>
</gene>
<dbReference type="InterPro" id="IPR036312">
    <property type="entry name" value="Bifun_inhib/LTP/seed_sf"/>
</dbReference>
<evidence type="ECO:0000313" key="3">
    <source>
        <dbReference type="EMBL" id="KAK7354492.1"/>
    </source>
</evidence>
<dbReference type="InterPro" id="IPR016140">
    <property type="entry name" value="Bifunc_inhib/LTP/seed_store"/>
</dbReference>
<sequence length="101" mass="10221">MGSKGSVFVALFLSLNLLSLSIVTSQISLTCSVDLSQVSACSGLLTGEPASPAECCKALMAMGVSDPTVCVTDAIIAGLMRTPIPNGVSVNITLDPCGIVF</sequence>
<name>A0AAN9MHE6_PHACN</name>
<keyword evidence="4" id="KW-1185">Reference proteome</keyword>